<dbReference type="PANTHER" id="PTHR24025">
    <property type="entry name" value="DESMOGLEIN FAMILY MEMBER"/>
    <property type="match status" value="1"/>
</dbReference>
<dbReference type="GO" id="GO:0005886">
    <property type="term" value="C:plasma membrane"/>
    <property type="evidence" value="ECO:0007669"/>
    <property type="project" value="InterPro"/>
</dbReference>
<dbReference type="PROSITE" id="PS00010">
    <property type="entry name" value="ASX_HYDROXYL"/>
    <property type="match status" value="1"/>
</dbReference>
<dbReference type="InterPro" id="IPR001881">
    <property type="entry name" value="EGF-like_Ca-bd_dom"/>
</dbReference>
<keyword evidence="5" id="KW-0677">Repeat</keyword>
<dbReference type="CDD" id="cd11304">
    <property type="entry name" value="Cadherin_repeat"/>
    <property type="match status" value="18"/>
</dbReference>
<accession>A0A6S7HB67</accession>
<evidence type="ECO:0000313" key="15">
    <source>
        <dbReference type="EMBL" id="CAB4001436.1"/>
    </source>
</evidence>
<dbReference type="OrthoDB" id="6252479at2759"/>
<dbReference type="InterPro" id="IPR036179">
    <property type="entry name" value="Ig-like_dom_sf"/>
</dbReference>
<evidence type="ECO:0000256" key="1">
    <source>
        <dbReference type="ARBA" id="ARBA00004167"/>
    </source>
</evidence>
<dbReference type="InterPro" id="IPR003598">
    <property type="entry name" value="Ig_sub2"/>
</dbReference>
<proteinExistence type="predicted"/>
<evidence type="ECO:0000256" key="8">
    <source>
        <dbReference type="ARBA" id="ARBA00022989"/>
    </source>
</evidence>
<dbReference type="InterPro" id="IPR018097">
    <property type="entry name" value="EGF_Ca-bd_CS"/>
</dbReference>
<dbReference type="PROSITE" id="PS50001">
    <property type="entry name" value="SH2"/>
    <property type="match status" value="1"/>
</dbReference>
<keyword evidence="10 13" id="KW-1015">Disulfide bond</keyword>
<evidence type="ECO:0000313" key="16">
    <source>
        <dbReference type="Proteomes" id="UP001152795"/>
    </source>
</evidence>
<comment type="caution">
    <text evidence="15">The sequence shown here is derived from an EMBL/GenBank/DDBJ whole genome shotgun (WGS) entry which is preliminary data.</text>
</comment>
<dbReference type="PROSITE" id="PS50268">
    <property type="entry name" value="CADHERIN_2"/>
    <property type="match status" value="18"/>
</dbReference>
<keyword evidence="4" id="KW-0732">Signal</keyword>
<name>A0A6S7HB67_PARCT</name>
<feature type="disulfide bond" evidence="13">
    <location>
        <begin position="2182"/>
        <end position="2191"/>
    </location>
</feature>
<dbReference type="FunFam" id="2.60.40.60:FF:000015">
    <property type="entry name" value="FAT atypical cadherin 1"/>
    <property type="match status" value="2"/>
</dbReference>
<keyword evidence="14" id="KW-0727">SH2 domain</keyword>
<dbReference type="InterPro" id="IPR007110">
    <property type="entry name" value="Ig-like_dom"/>
</dbReference>
<comment type="caution">
    <text evidence="13">Lacks conserved residue(s) required for the propagation of feature annotation.</text>
</comment>
<evidence type="ECO:0000256" key="13">
    <source>
        <dbReference type="PROSITE-ProRule" id="PRU00076"/>
    </source>
</evidence>
<evidence type="ECO:0000256" key="10">
    <source>
        <dbReference type="ARBA" id="ARBA00023157"/>
    </source>
</evidence>
<keyword evidence="6 12" id="KW-0106">Calcium</keyword>
<dbReference type="Gene3D" id="2.10.25.10">
    <property type="entry name" value="Laminin"/>
    <property type="match status" value="2"/>
</dbReference>
<dbReference type="PROSITE" id="PS00022">
    <property type="entry name" value="EGF_1"/>
    <property type="match status" value="1"/>
</dbReference>
<dbReference type="Proteomes" id="UP001152795">
    <property type="component" value="Unassembled WGS sequence"/>
</dbReference>
<dbReference type="InterPro" id="IPR000742">
    <property type="entry name" value="EGF"/>
</dbReference>
<dbReference type="Pfam" id="PF07679">
    <property type="entry name" value="I-set"/>
    <property type="match status" value="1"/>
</dbReference>
<dbReference type="SMART" id="SM00252">
    <property type="entry name" value="SH2"/>
    <property type="match status" value="1"/>
</dbReference>
<dbReference type="PRINTS" id="PR00205">
    <property type="entry name" value="CADHERIN"/>
</dbReference>
<dbReference type="FunFam" id="2.60.40.60:FF:000092">
    <property type="entry name" value="Protocadherin 8"/>
    <property type="match status" value="1"/>
</dbReference>
<organism evidence="15 16">
    <name type="scientific">Paramuricea clavata</name>
    <name type="common">Red gorgonian</name>
    <name type="synonym">Violescent sea-whip</name>
    <dbReference type="NCBI Taxonomy" id="317549"/>
    <lineage>
        <taxon>Eukaryota</taxon>
        <taxon>Metazoa</taxon>
        <taxon>Cnidaria</taxon>
        <taxon>Anthozoa</taxon>
        <taxon>Octocorallia</taxon>
        <taxon>Malacalcyonacea</taxon>
        <taxon>Plexauridae</taxon>
        <taxon>Paramuricea</taxon>
    </lineage>
</organism>
<dbReference type="FunFam" id="2.60.40.60:FF:000104">
    <property type="entry name" value="cadherin-23 isoform X1"/>
    <property type="match status" value="2"/>
</dbReference>
<dbReference type="SMART" id="SM00179">
    <property type="entry name" value="EGF_CA"/>
    <property type="match status" value="2"/>
</dbReference>
<dbReference type="PANTHER" id="PTHR24025:SF23">
    <property type="entry name" value="NEURAL-CADHERIN"/>
    <property type="match status" value="1"/>
</dbReference>
<sequence>MEGSESSAFVINLSNGKITTKSTLDYETKKSYQFQVVATDGGQPAQNGTTMVTVNVVDVNDNRPKFGGPYVESIPEDKPVGQSVITVNATDDDSGPRGDIRYSIVGGNIGTAFAIIDARSGVITVKSPLDRETSSAYKLTVQASDRGSPSMNARATVTITITDVNDNSPIFQGLPYRRSIPEDFSTSDVILQVTATDKDAGTLGKVSYSIKSPQIAKETFSIDKNNGNIRLIKSLDYEQKQGYTFTIVARDGGGKETTATVQIYVTDVNDNAPVFENDPYRADVAENAKIGHLVGTVIAKDVDSGPFGRVTYSITNGNTGKAFRIDAAGRVTIMSSLDRETLQKYTLTIRAQDDGQPAKSSTTTFTITVTDINDNKPTFGRDSYSFNIAENNAVNAVVGKLGQATDEDAGNNAKIVYSIVSGNVNTAFEFKTNGDLIAKKRLDREDIASYSLVIEAKDQGNPSLSTTVPVKVVVDDKNDNAPKFTEKAYSCSIDENSASNSRVCFVRATDADIGKNGEVVYELVSSSNEFSVSQNGGEIMTTVSLDRETTPSYTLRIRAKDLGDPTMNSIVTVTVTVVDKNDHEPKYDQDYSFQVKENATVNTRVGQVSASDADEGLNGKVVYDITGGNTKSAFSIDKNTGVISVKSGLDRETVANYKLVIRASDQGTSVLSSSKVVPIKILDVNDNPPIFTKSPYFGEIAEDAAVGSRVVQVKATDKDEGVNSEIKYSITGGDRKNNFTINEDSGLITTATKLDYETDKSYQLTVTATDQGNPTRTSTCQVNITVKNTNDNAPTFVPGSPIVYVSEAVAIGTKVVKFNATDEDGNSLSFSISEGNTNDDFAVDKDTGLLTTKRKLDREKIPRYNLTVTVTESNTRATGQSSSQNLSVIVTDENDNGPVFEPKEYAKDIDENTPAARLMYRLAGALLTVKATDADAGKNAEITFSLDSISTKKFTIDSTTGLISTKIPLDHEEKSNYDITVTARDSGTPSLSSAAKVQVTVNDLNDNKPRFTKDYTTTLRENTAKGRTVLRVEASDPDSGENGKINYTITSGNDLGYFTIDAVKGIISVEIPPDREQYPSFTLNIRATNKPAFVPSTPSAKTDCSVVITIEDANDNRPNITNTITTVQVEENSPVNTQVLDVNATDADIGVNGEIVYEIVQGNINNAFKIVPDSGVISTRGAIDREAIASYTLKVQVTDKGSPELFSTKDFVVDVSDLDDNPPVFNPTVYDESVPESANLSTIVVRLLATDKDIGNNAKIRYSIASGNDEDHFNIDSDKGEIYTSAVLDYEKLKEYTLVVEAKDTKHTAQADVTIRVEDINDNLPVFKPSSYKISIPENQGLGKTIVNVNATDKDPFGGLTYSLHSPNNMFTVDPASGKISAVSELDRETTDYYNLTVRATDGGSPALSDTAVVEILITDINDNRPIFNSSQEDISVLENSPVGKVLLKVAATDADIGVNAELRYKITGGNEAGKFKLDAVSGNLSVSGDIDREKVDAYSLEIVAQDQGKPYRQSTPLVVAIKVLDENDNDPVFTKSRYEQNITENLSSGAFVKEVEATDADIGANGRVTYAILSGAEGYFRIDNDTGIVETTKPLDREDIASFLITIEARDQGNPSRNSTTLLQVNVLDLNDNSPRLDTIVANVTEEQPKGEFVTRIVAIDPDQGRNGEVEYSLTIRGNQSLKIDAKTGDVITRVTFDYEEQKNHTFQIIATDKGNPPLSTTADLIINVLDIDDNCPVFNPKEYNVTIQENVPYGTPIVHVNATDVDTVGAKLEYGIRSGNTADTFTIHRYKGILQAGRSVDRETAAEYNLIVRAGHDYCGVNRTGIDIDESVESELSKSIAKVNIFLTDLNDNAPKFLSREDSYEYELKDIYINSLLWLNATDPDEGINAEFDFGLHGVTRNQQKRTLVVTATDKGTPSMSSNTTLDVTGIKCEAMRFSVSLVFNCSAQGNTVPEYRWFRNSVPITDWLKNGEYFIKSLTKNDEGFYSCIASSEAGNILSELHKFTVREPAKVVVHPKDIWVEVDKEARLSCRGSGDETITYTWFKNDKRIRSSTGVIADQPDLVFNNAIPEDAEKYHCEVHNYQDTQPDRSRTARIEVYTPDAVVDMELTVNKPLHKESCQYFNITNIKETVESMIEGEMAVVEFEKPSRLCNLTACSSDPCFNNGRCQVDGSDFICHCPREWTGKQCLIDVDECKSDTCSNNGVCVNRKGSFSCECRNSSTSGKLCQFREKVCNPNPCRKADCYPKEVKQRYECLGDVKAVAMVFTLDDARLPFKNWMLYDVAKEIENAINDAAVVQTREGGRSRRDTIIVDYSDCSVRVKQHKLVQDKQLNLQIILVCAQPPQQKYVCDAMFKQGMVTSCTDESGTREAKPKTDPPTISPQRVTLAFIVRKPNGKDKEASETINVLRERNIEEELGKHKMFDITLEARSLKNAKSGESDSGLSSGVIIGVVIGCIVLIILIILAIVIALLVTRQRGGKEFSIGGRAMLSRSQSTDAILSRDINLRELENAEARGVNNKTFSEIYEENNGNPSDLENGAFMVENPQQALKKHDQEYMKQLDSCPWFHGSISRSKAEDLLDANDNEGTFLVRSGLDMGEFYISVRTPNAEPKFRHISVNRRNENFVAVCGSEPRNFTTFDELVEYLRENPTQMEGISEDVILKGHIAK</sequence>
<dbReference type="FunFam" id="2.60.40.60:FF:000275">
    <property type="entry name" value="Si:dkey-30k22.7"/>
    <property type="match status" value="1"/>
</dbReference>
<dbReference type="InterPro" id="IPR000152">
    <property type="entry name" value="EGF-type_Asp/Asn_hydroxyl_site"/>
</dbReference>
<dbReference type="InterPro" id="IPR036860">
    <property type="entry name" value="SH2_dom_sf"/>
</dbReference>
<keyword evidence="7" id="KW-0130">Cell adhesion</keyword>
<evidence type="ECO:0000256" key="2">
    <source>
        <dbReference type="ARBA" id="ARBA00022536"/>
    </source>
</evidence>
<dbReference type="InterPro" id="IPR050971">
    <property type="entry name" value="Cadherin-domain_protein"/>
</dbReference>
<dbReference type="SUPFAM" id="SSF48726">
    <property type="entry name" value="Immunoglobulin"/>
    <property type="match status" value="2"/>
</dbReference>
<evidence type="ECO:0000256" key="4">
    <source>
        <dbReference type="ARBA" id="ARBA00022729"/>
    </source>
</evidence>
<dbReference type="FunFam" id="2.60.40.60:FF:000181">
    <property type="entry name" value="Predicted protein"/>
    <property type="match status" value="3"/>
</dbReference>
<keyword evidence="8" id="KW-1133">Transmembrane helix</keyword>
<keyword evidence="11" id="KW-0325">Glycoprotein</keyword>
<dbReference type="Pfam" id="PF00017">
    <property type="entry name" value="SH2"/>
    <property type="match status" value="1"/>
</dbReference>
<dbReference type="Pfam" id="PF00008">
    <property type="entry name" value="EGF"/>
    <property type="match status" value="1"/>
</dbReference>
<evidence type="ECO:0000256" key="5">
    <source>
        <dbReference type="ARBA" id="ARBA00022737"/>
    </source>
</evidence>
<keyword evidence="9" id="KW-0472">Membrane</keyword>
<dbReference type="InterPro" id="IPR002126">
    <property type="entry name" value="Cadherin-like_dom"/>
</dbReference>
<dbReference type="SUPFAM" id="SSF49313">
    <property type="entry name" value="Cadherin-like"/>
    <property type="match status" value="19"/>
</dbReference>
<evidence type="ECO:0000256" key="7">
    <source>
        <dbReference type="ARBA" id="ARBA00022889"/>
    </source>
</evidence>
<dbReference type="PROSITE" id="PS50835">
    <property type="entry name" value="IG_LIKE"/>
    <property type="match status" value="2"/>
</dbReference>
<dbReference type="InterPro" id="IPR013783">
    <property type="entry name" value="Ig-like_fold"/>
</dbReference>
<evidence type="ECO:0000256" key="9">
    <source>
        <dbReference type="ARBA" id="ARBA00023136"/>
    </source>
</evidence>
<evidence type="ECO:0000256" key="14">
    <source>
        <dbReference type="PROSITE-ProRule" id="PRU00191"/>
    </source>
</evidence>
<dbReference type="SMART" id="SM00112">
    <property type="entry name" value="CA"/>
    <property type="match status" value="18"/>
</dbReference>
<evidence type="ECO:0000256" key="12">
    <source>
        <dbReference type="PROSITE-ProRule" id="PRU00043"/>
    </source>
</evidence>
<dbReference type="CDD" id="cd00173">
    <property type="entry name" value="SH2"/>
    <property type="match status" value="1"/>
</dbReference>
<evidence type="ECO:0000256" key="11">
    <source>
        <dbReference type="ARBA" id="ARBA00023180"/>
    </source>
</evidence>
<dbReference type="SMART" id="SM00409">
    <property type="entry name" value="IG"/>
    <property type="match status" value="2"/>
</dbReference>
<comment type="subcellular location">
    <subcellularLocation>
        <location evidence="1">Membrane</location>
        <topology evidence="1">Single-pass membrane protein</topology>
    </subcellularLocation>
</comment>
<keyword evidence="16" id="KW-1185">Reference proteome</keyword>
<keyword evidence="3" id="KW-0812">Transmembrane</keyword>
<dbReference type="SUPFAM" id="SSF55550">
    <property type="entry name" value="SH2 domain"/>
    <property type="match status" value="1"/>
</dbReference>
<dbReference type="PROSITE" id="PS01187">
    <property type="entry name" value="EGF_CA"/>
    <property type="match status" value="1"/>
</dbReference>
<dbReference type="Pfam" id="PF13927">
    <property type="entry name" value="Ig_3"/>
    <property type="match status" value="1"/>
</dbReference>
<dbReference type="SMART" id="SM00408">
    <property type="entry name" value="IGc2"/>
    <property type="match status" value="2"/>
</dbReference>
<keyword evidence="2 13" id="KW-0245">EGF-like domain</keyword>
<dbReference type="InterPro" id="IPR020894">
    <property type="entry name" value="Cadherin_CS"/>
</dbReference>
<dbReference type="InterPro" id="IPR000980">
    <property type="entry name" value="SH2"/>
</dbReference>
<dbReference type="SUPFAM" id="SSF57196">
    <property type="entry name" value="EGF/Laminin"/>
    <property type="match status" value="2"/>
</dbReference>
<dbReference type="GO" id="GO:0007156">
    <property type="term" value="P:homophilic cell adhesion via plasma membrane adhesion molecules"/>
    <property type="evidence" value="ECO:0007669"/>
    <property type="project" value="InterPro"/>
</dbReference>
<dbReference type="SMART" id="SM00181">
    <property type="entry name" value="EGF"/>
    <property type="match status" value="2"/>
</dbReference>
<dbReference type="Gene3D" id="3.30.505.10">
    <property type="entry name" value="SH2 domain"/>
    <property type="match status" value="1"/>
</dbReference>
<dbReference type="GO" id="GO:0005911">
    <property type="term" value="C:cell-cell junction"/>
    <property type="evidence" value="ECO:0007669"/>
    <property type="project" value="TreeGrafter"/>
</dbReference>
<dbReference type="FunFam" id="2.60.40.60:FF:000039">
    <property type="entry name" value="FAT atypical cadherin 3"/>
    <property type="match status" value="1"/>
</dbReference>
<dbReference type="PROSITE" id="PS00232">
    <property type="entry name" value="CADHERIN_1"/>
    <property type="match status" value="8"/>
</dbReference>
<dbReference type="FunFam" id="2.60.40.60:FF:000020">
    <property type="entry name" value="Dachsous cadherin-related 1b"/>
    <property type="match status" value="6"/>
</dbReference>
<dbReference type="Gene3D" id="2.60.40.60">
    <property type="entry name" value="Cadherins"/>
    <property type="match status" value="18"/>
</dbReference>
<dbReference type="InterPro" id="IPR015919">
    <property type="entry name" value="Cadherin-like_sf"/>
</dbReference>
<dbReference type="InterPro" id="IPR013098">
    <property type="entry name" value="Ig_I-set"/>
</dbReference>
<dbReference type="PROSITE" id="PS50026">
    <property type="entry name" value="EGF_3"/>
    <property type="match status" value="2"/>
</dbReference>
<dbReference type="FunFam" id="2.60.40.60:FF:000024">
    <property type="entry name" value="FAT atypical cadherin 3"/>
    <property type="match status" value="1"/>
</dbReference>
<gene>
    <name evidence="15" type="ORF">PACLA_8A012669</name>
</gene>
<protein>
    <submittedName>
        <fullName evidence="15">Protocadherin Fat 4</fullName>
    </submittedName>
</protein>
<dbReference type="GO" id="GO:0005509">
    <property type="term" value="F:calcium ion binding"/>
    <property type="evidence" value="ECO:0007669"/>
    <property type="project" value="UniProtKB-UniRule"/>
</dbReference>
<evidence type="ECO:0000256" key="3">
    <source>
        <dbReference type="ARBA" id="ARBA00022692"/>
    </source>
</evidence>
<evidence type="ECO:0000256" key="6">
    <source>
        <dbReference type="ARBA" id="ARBA00022837"/>
    </source>
</evidence>
<dbReference type="CDD" id="cd00054">
    <property type="entry name" value="EGF_CA"/>
    <property type="match status" value="2"/>
</dbReference>
<dbReference type="Pfam" id="PF00028">
    <property type="entry name" value="Cadherin"/>
    <property type="match status" value="18"/>
</dbReference>
<dbReference type="InterPro" id="IPR003599">
    <property type="entry name" value="Ig_sub"/>
</dbReference>
<reference evidence="15" key="1">
    <citation type="submission" date="2020-04" db="EMBL/GenBank/DDBJ databases">
        <authorList>
            <person name="Alioto T."/>
            <person name="Alioto T."/>
            <person name="Gomez Garrido J."/>
        </authorList>
    </citation>
    <scope>NUCLEOTIDE SEQUENCE</scope>
    <source>
        <strain evidence="15">A484AB</strain>
    </source>
</reference>
<dbReference type="EMBL" id="CACRXK020004085">
    <property type="protein sequence ID" value="CAB4001436.1"/>
    <property type="molecule type" value="Genomic_DNA"/>
</dbReference>
<dbReference type="Gene3D" id="2.60.40.10">
    <property type="entry name" value="Immunoglobulins"/>
    <property type="match status" value="2"/>
</dbReference>